<sequence>MTSLSISHMIHSAVSSFLIHSTVVLNIVLVGKQHHGKSSFVNFMRRLLHLDLNMHNGAPTAPAGHSHKTVTNVMYKVDPSGEKVRILDTVALETMSASDQRKLQKSLKGDGNGLPANCAVLIVNIEEFQNAREQTEKWLEETSKVINDERNYVPYVVVATHKDCLEEGMSTHDLAVLVEALKSASNCEEVFLISNHTAGDPLDEEDAKALISLLHALHAQLTAPKIVPMKPATHEYVVQALLVVLLLLALYMAMTVKWVHDSPTWFHRMLHPGVPFGCFGLSLCSAVQLSLRTHGLSMTSPEALTEKKNR</sequence>
<protein>
    <recommendedName>
        <fullName evidence="2">G domain-containing protein</fullName>
    </recommendedName>
</protein>
<dbReference type="Gene3D" id="3.40.50.300">
    <property type="entry name" value="P-loop containing nucleotide triphosphate hydrolases"/>
    <property type="match status" value="1"/>
</dbReference>
<name>A0A0G4I0E4_9ALVE</name>
<dbReference type="CDD" id="cd00882">
    <property type="entry name" value="Ras_like_GTPase"/>
    <property type="match status" value="1"/>
</dbReference>
<evidence type="ECO:0000313" key="3">
    <source>
        <dbReference type="EMBL" id="CEM50319.1"/>
    </source>
</evidence>
<dbReference type="InterPro" id="IPR027417">
    <property type="entry name" value="P-loop_NTPase"/>
</dbReference>
<keyword evidence="1" id="KW-1133">Transmembrane helix</keyword>
<dbReference type="GO" id="GO:0005525">
    <property type="term" value="F:GTP binding"/>
    <property type="evidence" value="ECO:0007669"/>
    <property type="project" value="InterPro"/>
</dbReference>
<dbReference type="Pfam" id="PF01926">
    <property type="entry name" value="MMR_HSR1"/>
    <property type="match status" value="1"/>
</dbReference>
<dbReference type="EMBL" id="CDMZ01004628">
    <property type="protein sequence ID" value="CEM50319.1"/>
    <property type="molecule type" value="Genomic_DNA"/>
</dbReference>
<feature type="domain" description="G" evidence="2">
    <location>
        <begin position="27"/>
        <end position="143"/>
    </location>
</feature>
<feature type="transmembrane region" description="Helical" evidence="1">
    <location>
        <begin position="6"/>
        <end position="29"/>
    </location>
</feature>
<dbReference type="InterPro" id="IPR006073">
    <property type="entry name" value="GTP-bd"/>
</dbReference>
<feature type="transmembrane region" description="Helical" evidence="1">
    <location>
        <begin position="236"/>
        <end position="254"/>
    </location>
</feature>
<feature type="transmembrane region" description="Helical" evidence="1">
    <location>
        <begin position="274"/>
        <end position="291"/>
    </location>
</feature>
<keyword evidence="1" id="KW-0812">Transmembrane</keyword>
<organism evidence="3">
    <name type="scientific">Chromera velia CCMP2878</name>
    <dbReference type="NCBI Taxonomy" id="1169474"/>
    <lineage>
        <taxon>Eukaryota</taxon>
        <taxon>Sar</taxon>
        <taxon>Alveolata</taxon>
        <taxon>Colpodellida</taxon>
        <taxon>Chromeraceae</taxon>
        <taxon>Chromera</taxon>
    </lineage>
</organism>
<evidence type="ECO:0000256" key="1">
    <source>
        <dbReference type="SAM" id="Phobius"/>
    </source>
</evidence>
<evidence type="ECO:0000259" key="2">
    <source>
        <dbReference type="Pfam" id="PF01926"/>
    </source>
</evidence>
<dbReference type="AlphaFoldDB" id="A0A0G4I0E4"/>
<gene>
    <name evidence="3" type="ORF">Cvel_34360</name>
</gene>
<proteinExistence type="predicted"/>
<dbReference type="SUPFAM" id="SSF52540">
    <property type="entry name" value="P-loop containing nucleoside triphosphate hydrolases"/>
    <property type="match status" value="1"/>
</dbReference>
<reference evidence="3" key="1">
    <citation type="submission" date="2014-11" db="EMBL/GenBank/DDBJ databases">
        <authorList>
            <person name="Otto D Thomas"/>
            <person name="Naeem Raeece"/>
        </authorList>
    </citation>
    <scope>NUCLEOTIDE SEQUENCE</scope>
</reference>
<accession>A0A0G4I0E4</accession>
<keyword evidence="1" id="KW-0472">Membrane</keyword>
<dbReference type="VEuPathDB" id="CryptoDB:Cvel_34360"/>